<evidence type="ECO:0000259" key="2">
    <source>
        <dbReference type="PROSITE" id="PS50076"/>
    </source>
</evidence>
<evidence type="ECO:0000313" key="4">
    <source>
        <dbReference type="EMBL" id="GIL64010.1"/>
    </source>
</evidence>
<feature type="compositionally biased region" description="Low complexity" evidence="1">
    <location>
        <begin position="154"/>
        <end position="171"/>
    </location>
</feature>
<dbReference type="Proteomes" id="UP000747399">
    <property type="component" value="Unassembled WGS sequence"/>
</dbReference>
<dbReference type="CDD" id="cd06257">
    <property type="entry name" value="DnaJ"/>
    <property type="match status" value="1"/>
</dbReference>
<dbReference type="PANTHER" id="PTHR46620:SF1">
    <property type="entry name" value="J DOMAIN-CONTAINING PROTEIN SPF31"/>
    <property type="match status" value="1"/>
</dbReference>
<keyword evidence="5" id="KW-1185">Reference proteome</keyword>
<feature type="region of interest" description="Disordered" evidence="1">
    <location>
        <begin position="942"/>
        <end position="971"/>
    </location>
</feature>
<dbReference type="GO" id="GO:0003676">
    <property type="term" value="F:nucleic acid binding"/>
    <property type="evidence" value="ECO:0007669"/>
    <property type="project" value="InterPro"/>
</dbReference>
<evidence type="ECO:0000313" key="5">
    <source>
        <dbReference type="Proteomes" id="UP000747399"/>
    </source>
</evidence>
<feature type="region of interest" description="Disordered" evidence="1">
    <location>
        <begin position="361"/>
        <end position="380"/>
    </location>
</feature>
<feature type="compositionally biased region" description="Basic and acidic residues" evidence="1">
    <location>
        <begin position="176"/>
        <end position="192"/>
    </location>
</feature>
<dbReference type="PROSITE" id="PS50967">
    <property type="entry name" value="HRDC"/>
    <property type="match status" value="1"/>
</dbReference>
<dbReference type="SMART" id="SM00271">
    <property type="entry name" value="DnaJ"/>
    <property type="match status" value="1"/>
</dbReference>
<dbReference type="Gene3D" id="1.10.287.110">
    <property type="entry name" value="DnaJ domain"/>
    <property type="match status" value="1"/>
</dbReference>
<dbReference type="InterPro" id="IPR010997">
    <property type="entry name" value="HRDC-like_sf"/>
</dbReference>
<dbReference type="InterPro" id="IPR044876">
    <property type="entry name" value="HRDC_dom_sf"/>
</dbReference>
<evidence type="ECO:0008006" key="6">
    <source>
        <dbReference type="Google" id="ProtNLM"/>
    </source>
</evidence>
<gene>
    <name evidence="4" type="ORF">Vafri_17997</name>
</gene>
<accession>A0A8J4F878</accession>
<feature type="domain" description="HRDC" evidence="3">
    <location>
        <begin position="778"/>
        <end position="858"/>
    </location>
</feature>
<dbReference type="SUPFAM" id="SSF47819">
    <property type="entry name" value="HRDC-like"/>
    <property type="match status" value="1"/>
</dbReference>
<dbReference type="SUPFAM" id="SSF46565">
    <property type="entry name" value="Chaperone J-domain"/>
    <property type="match status" value="1"/>
</dbReference>
<proteinExistence type="predicted"/>
<protein>
    <recommendedName>
        <fullName evidence="6">J domain-containing protein</fullName>
    </recommendedName>
</protein>
<dbReference type="EMBL" id="BNCO01000062">
    <property type="protein sequence ID" value="GIL64010.1"/>
    <property type="molecule type" value="Genomic_DNA"/>
</dbReference>
<dbReference type="InterPro" id="IPR001623">
    <property type="entry name" value="DnaJ_domain"/>
</dbReference>
<dbReference type="Pfam" id="PF00226">
    <property type="entry name" value="DnaJ"/>
    <property type="match status" value="1"/>
</dbReference>
<feature type="compositionally biased region" description="Gly residues" evidence="1">
    <location>
        <begin position="768"/>
        <end position="778"/>
    </location>
</feature>
<feature type="region of interest" description="Disordered" evidence="1">
    <location>
        <begin position="909"/>
        <end position="930"/>
    </location>
</feature>
<feature type="compositionally biased region" description="Low complexity" evidence="1">
    <location>
        <begin position="232"/>
        <end position="250"/>
    </location>
</feature>
<dbReference type="InterPro" id="IPR002121">
    <property type="entry name" value="HRDC_dom"/>
</dbReference>
<dbReference type="PROSITE" id="PS50076">
    <property type="entry name" value="DNAJ_2"/>
    <property type="match status" value="1"/>
</dbReference>
<evidence type="ECO:0000259" key="3">
    <source>
        <dbReference type="PROSITE" id="PS50967"/>
    </source>
</evidence>
<dbReference type="PANTHER" id="PTHR46620">
    <property type="entry name" value="J DOMAIN-CONTAINING PROTEIN SPF31"/>
    <property type="match status" value="1"/>
</dbReference>
<reference evidence="4" key="1">
    <citation type="journal article" date="2021" name="Proc. Natl. Acad. Sci. U.S.A.">
        <title>Three genomes in the algal genus Volvox reveal the fate of a haploid sex-determining region after a transition to homothallism.</title>
        <authorList>
            <person name="Yamamoto K."/>
            <person name="Hamaji T."/>
            <person name="Kawai-Toyooka H."/>
            <person name="Matsuzaki R."/>
            <person name="Takahashi F."/>
            <person name="Nishimura Y."/>
            <person name="Kawachi M."/>
            <person name="Noguchi H."/>
            <person name="Minakuchi Y."/>
            <person name="Umen J.G."/>
            <person name="Toyoda A."/>
            <person name="Nozaki H."/>
        </authorList>
    </citation>
    <scope>NUCLEOTIDE SEQUENCE</scope>
    <source>
        <strain evidence="4">NIES-3780</strain>
    </source>
</reference>
<evidence type="ECO:0000256" key="1">
    <source>
        <dbReference type="SAM" id="MobiDB-lite"/>
    </source>
</evidence>
<sequence>MYLAASPDAWDLLWTFPDVPVASTSLSVPSKPVVVHRVASTDPIPHHVNTSKCRPFGTSKPIVPQLVGAFTYGDVTEAVLVGCGDSANLSDIPARYEVDAGHKTSRSLKRLVHNADENDGAGQESHVCFIDTVTSSMKCHDILDGSGDAAPAPTSSVNSLTSRSSVQSVTTLDGDGDGRRVGAENANPKEDETTSIAGDRQHNKSVSADSRHDHLLVVEHAVGDRSRELLPSTELSDGSETSGSSRSVLSIGAGNGTGGNSSGRIVLASCQAAAAATLAARNEMGRWTSLDVITDGRGVSGTAMYGNGDPIDRAKQSCPTASEEPHIAVTAGGVAAAAATWDSESLRQFCRNRDPRRQCFLERQQQQQQQPGGLGVSEQQRQQYWHQCNFKTHIPTAISLSPPPGELRTLLGESSRVASDATPPPAGRVVHALAGAAGGGPAGKTSLTATIATGATTDPVAAYTGITCAAAMSPSLQQRQRLQLQHPAVRRGPRTTTALLLSKVRSGVAAAAAPAVITAARVDRDFDACDAVRVRGSEWRPRRTTAGCYKKRVSGGGSTRRATEGIGKVRSRKVHPMPGLAVYDGDMEDSLELEESSFSSDSSSGGWGGLRCATTAAVTAAMTAKPHGRFRTSLLDEVQRALAAAAVANADTDVADVAAAATAAVGGGLQRRTAWRLPPLLRGRFDFSTARRRGSQVAAVARGGRGLDLGAAEDRAEKGGGPLSRPKAVGVDQEGFRGGGNGAASAGPSAGHTLAEPPGTGSRSSSSGGDGGSGGSGGSPALALLQALDAWRTHRARSVRKTPEALLRLGLLADLAARCPTSVLQLEDFPGLPRPFTRRYGQEVLDICRNHAHLRASRAAAAAAAAAAAVGAAGGGEIGGPRTYVSTSGGGGGGGSVAAAFGQMLAEEAADAANRAPRRSSSDEDDDADGGVLKAQVDNAAQGCGESAGGTAEDAPVGVATADRPAGPSEDVAPCVWRMRQQLLNILGVQEGDDGRPPRATMPHRHLAPSSAAAAGGGVVANNVCYAVGVGGSSKPASVELAARGQCGNADTQALGGSGGVPGNGNRGGREVAPSYMCHVSGRRAASPPPSYPSAGVRNVVARAAAASASNGDIVGAGIAEGVDTKREIQEGIAAAAAAAAVKSAAGASSEATADAAAAATRSAGKRLTPDGGGIHRLSPGKARKCGPADSPRHAATAAGMVDLGAARAASAGETVPAGWSPLPEGCRARSGRRLALASTPSLNGAKVKCLLGYLAEAGTAAAPLLEAIVPHPVLPGNDGGSTSAPSSSAAAVSTGAAAAAAVVPAAAVAMATAAHRLGRIGGQEQLRQLRGLVEAAMPAWEVRRVLSCRALGPAAQAVAVLRLEYGASRDSVRLAFRRLSLLVHPDKNRSSGAADAFALVSAAASRLLGGQQQKHQ</sequence>
<feature type="region of interest" description="Disordered" evidence="1">
    <location>
        <begin position="227"/>
        <end position="250"/>
    </location>
</feature>
<feature type="domain" description="J" evidence="2">
    <location>
        <begin position="1357"/>
        <end position="1417"/>
    </location>
</feature>
<comment type="caution">
    <text evidence="4">The sequence shown here is derived from an EMBL/GenBank/DDBJ whole genome shotgun (WGS) entry which is preliminary data.</text>
</comment>
<name>A0A8J4F878_9CHLO</name>
<dbReference type="Gene3D" id="1.10.150.80">
    <property type="entry name" value="HRDC domain"/>
    <property type="match status" value="1"/>
</dbReference>
<dbReference type="InterPro" id="IPR036869">
    <property type="entry name" value="J_dom_sf"/>
</dbReference>
<feature type="region of interest" description="Disordered" evidence="1">
    <location>
        <begin position="148"/>
        <end position="214"/>
    </location>
</feature>
<dbReference type="GO" id="GO:0000166">
    <property type="term" value="F:nucleotide binding"/>
    <property type="evidence" value="ECO:0007669"/>
    <property type="project" value="InterPro"/>
</dbReference>
<dbReference type="Pfam" id="PF00570">
    <property type="entry name" value="HRDC"/>
    <property type="match status" value="1"/>
</dbReference>
<organism evidence="4 5">
    <name type="scientific">Volvox africanus</name>
    <dbReference type="NCBI Taxonomy" id="51714"/>
    <lineage>
        <taxon>Eukaryota</taxon>
        <taxon>Viridiplantae</taxon>
        <taxon>Chlorophyta</taxon>
        <taxon>core chlorophytes</taxon>
        <taxon>Chlorophyceae</taxon>
        <taxon>CS clade</taxon>
        <taxon>Chlamydomonadales</taxon>
        <taxon>Volvocaceae</taxon>
        <taxon>Volvox</taxon>
    </lineage>
</organism>
<feature type="region of interest" description="Disordered" evidence="1">
    <location>
        <begin position="711"/>
        <end position="779"/>
    </location>
</feature>